<feature type="compositionally biased region" description="Basic and acidic residues" evidence="1">
    <location>
        <begin position="182"/>
        <end position="201"/>
    </location>
</feature>
<accession>A0ABN3TJL7</accession>
<keyword evidence="3" id="KW-1185">Reference proteome</keyword>
<protein>
    <submittedName>
        <fullName evidence="2">Lipoprotein</fullName>
    </submittedName>
</protein>
<evidence type="ECO:0000313" key="2">
    <source>
        <dbReference type="EMBL" id="GAA2708183.1"/>
    </source>
</evidence>
<dbReference type="PROSITE" id="PS51257">
    <property type="entry name" value="PROKAR_LIPOPROTEIN"/>
    <property type="match status" value="1"/>
</dbReference>
<gene>
    <name evidence="2" type="ORF">GCM10010315_04120</name>
</gene>
<dbReference type="RefSeq" id="WP_344432833.1">
    <property type="nucleotide sequence ID" value="NZ_BAAASL010000001.1"/>
</dbReference>
<sequence>MRTAARDGRSRPGRALVAAGAALGGLAVLAGCGIRGTTVPVDAGSAPSRATCVVQPHDAQPQPSAPSSSATTTVQLVCTSQLLPVTRQVTVPEGGDPLALARTLLAELKRQPTPAEEEAGFSTEVPQALAVNAPRRGDPAGTLRLSSEPDDLPAVALAQLVCTFAGTPAADGRSTVALGGPGEERPRGYACTDETRTRPESARGSGTTLP</sequence>
<dbReference type="Proteomes" id="UP001500886">
    <property type="component" value="Unassembled WGS sequence"/>
</dbReference>
<organism evidence="2 3">
    <name type="scientific">Streptomyces luteosporeus</name>
    <dbReference type="NCBI Taxonomy" id="173856"/>
    <lineage>
        <taxon>Bacteria</taxon>
        <taxon>Bacillati</taxon>
        <taxon>Actinomycetota</taxon>
        <taxon>Actinomycetes</taxon>
        <taxon>Kitasatosporales</taxon>
        <taxon>Streptomycetaceae</taxon>
        <taxon>Streptomyces</taxon>
    </lineage>
</organism>
<evidence type="ECO:0000313" key="3">
    <source>
        <dbReference type="Proteomes" id="UP001500886"/>
    </source>
</evidence>
<name>A0ABN3TJL7_9ACTN</name>
<evidence type="ECO:0000256" key="1">
    <source>
        <dbReference type="SAM" id="MobiDB-lite"/>
    </source>
</evidence>
<proteinExistence type="predicted"/>
<reference evidence="2 3" key="1">
    <citation type="journal article" date="2019" name="Int. J. Syst. Evol. Microbiol.">
        <title>The Global Catalogue of Microorganisms (GCM) 10K type strain sequencing project: providing services to taxonomists for standard genome sequencing and annotation.</title>
        <authorList>
            <consortium name="The Broad Institute Genomics Platform"/>
            <consortium name="The Broad Institute Genome Sequencing Center for Infectious Disease"/>
            <person name="Wu L."/>
            <person name="Ma J."/>
        </authorList>
    </citation>
    <scope>NUCLEOTIDE SEQUENCE [LARGE SCALE GENOMIC DNA]</scope>
    <source>
        <strain evidence="2 3">JCM 4542</strain>
    </source>
</reference>
<keyword evidence="2" id="KW-0449">Lipoprotein</keyword>
<dbReference type="EMBL" id="BAAASL010000001">
    <property type="protein sequence ID" value="GAA2708183.1"/>
    <property type="molecule type" value="Genomic_DNA"/>
</dbReference>
<feature type="region of interest" description="Disordered" evidence="1">
    <location>
        <begin position="172"/>
        <end position="210"/>
    </location>
</feature>
<comment type="caution">
    <text evidence="2">The sequence shown here is derived from an EMBL/GenBank/DDBJ whole genome shotgun (WGS) entry which is preliminary data.</text>
</comment>